<reference evidence="3" key="1">
    <citation type="journal article" date="2019" name="Int. J. Syst. Evol. Microbiol.">
        <title>The Global Catalogue of Microorganisms (GCM) 10K type strain sequencing project: providing services to taxonomists for standard genome sequencing and annotation.</title>
        <authorList>
            <consortium name="The Broad Institute Genomics Platform"/>
            <consortium name="The Broad Institute Genome Sequencing Center for Infectious Disease"/>
            <person name="Wu L."/>
            <person name="Ma J."/>
        </authorList>
    </citation>
    <scope>NUCLEOTIDE SEQUENCE [LARGE SCALE GENOMIC DNA]</scope>
    <source>
        <strain evidence="3">JCM 17695</strain>
    </source>
</reference>
<organism evidence="2 3">
    <name type="scientific">Actinokineospora soli</name>
    <dbReference type="NCBI Taxonomy" id="1048753"/>
    <lineage>
        <taxon>Bacteria</taxon>
        <taxon>Bacillati</taxon>
        <taxon>Actinomycetota</taxon>
        <taxon>Actinomycetes</taxon>
        <taxon>Pseudonocardiales</taxon>
        <taxon>Pseudonocardiaceae</taxon>
        <taxon>Actinokineospora</taxon>
    </lineage>
</organism>
<dbReference type="EMBL" id="JBHTEY010000004">
    <property type="protein sequence ID" value="MFC7614885.1"/>
    <property type="molecule type" value="Genomic_DNA"/>
</dbReference>
<evidence type="ECO:0000256" key="1">
    <source>
        <dbReference type="SAM" id="Phobius"/>
    </source>
</evidence>
<proteinExistence type="predicted"/>
<dbReference type="Proteomes" id="UP001596512">
    <property type="component" value="Unassembled WGS sequence"/>
</dbReference>
<name>A0ABW2TM81_9PSEU</name>
<feature type="transmembrane region" description="Helical" evidence="1">
    <location>
        <begin position="109"/>
        <end position="132"/>
    </location>
</feature>
<sequence>MAADVEVRGPLQLSQTQRARLADLFCHLGARLAATSLLGHAALAYGRAAALHVTTGDHRARDRCLLEQARARRLVRDFGWAKLQDTLSLALCGFGYKPYRLLGWMAAQLALFTLLVWLIGGAAFGTTAHLVLTGFLNPAGPDDTAALADPAGALLVLESYLGALSVSVFFALLVRRWFRA</sequence>
<feature type="transmembrane region" description="Helical" evidence="1">
    <location>
        <begin position="152"/>
        <end position="174"/>
    </location>
</feature>
<keyword evidence="1" id="KW-1133">Transmembrane helix</keyword>
<gene>
    <name evidence="2" type="ORF">ACFQV2_16540</name>
</gene>
<keyword evidence="3" id="KW-1185">Reference proteome</keyword>
<protein>
    <submittedName>
        <fullName evidence="2">Uncharacterized protein</fullName>
    </submittedName>
</protein>
<keyword evidence="1" id="KW-0812">Transmembrane</keyword>
<evidence type="ECO:0000313" key="3">
    <source>
        <dbReference type="Proteomes" id="UP001596512"/>
    </source>
</evidence>
<evidence type="ECO:0000313" key="2">
    <source>
        <dbReference type="EMBL" id="MFC7614885.1"/>
    </source>
</evidence>
<comment type="caution">
    <text evidence="2">The sequence shown here is derived from an EMBL/GenBank/DDBJ whole genome shotgun (WGS) entry which is preliminary data.</text>
</comment>
<accession>A0ABW2TM81</accession>
<keyword evidence="1" id="KW-0472">Membrane</keyword>